<sequence length="74" mass="8205">MRIPTPILKGHTNSSRWRLTNSSGLPSALTFGDKRLTGTCENRWYPPSTLSASHPGLLYSGGVKLRHGAPYPWR</sequence>
<organism evidence="1 2">
    <name type="scientific">Coprinellus micaceus</name>
    <name type="common">Glistening ink-cap mushroom</name>
    <name type="synonym">Coprinus micaceus</name>
    <dbReference type="NCBI Taxonomy" id="71717"/>
    <lineage>
        <taxon>Eukaryota</taxon>
        <taxon>Fungi</taxon>
        <taxon>Dikarya</taxon>
        <taxon>Basidiomycota</taxon>
        <taxon>Agaricomycotina</taxon>
        <taxon>Agaricomycetes</taxon>
        <taxon>Agaricomycetidae</taxon>
        <taxon>Agaricales</taxon>
        <taxon>Agaricineae</taxon>
        <taxon>Psathyrellaceae</taxon>
        <taxon>Coprinellus</taxon>
    </lineage>
</organism>
<dbReference type="Proteomes" id="UP000298030">
    <property type="component" value="Unassembled WGS sequence"/>
</dbReference>
<dbReference type="EMBL" id="QPFP01000010">
    <property type="protein sequence ID" value="TEB34161.1"/>
    <property type="molecule type" value="Genomic_DNA"/>
</dbReference>
<evidence type="ECO:0000313" key="1">
    <source>
        <dbReference type="EMBL" id="TEB34161.1"/>
    </source>
</evidence>
<gene>
    <name evidence="1" type="ORF">FA13DRAFT_70346</name>
</gene>
<protein>
    <submittedName>
        <fullName evidence="1">Uncharacterized protein</fullName>
    </submittedName>
</protein>
<proteinExistence type="predicted"/>
<dbReference type="AlphaFoldDB" id="A0A4Y7TJK9"/>
<comment type="caution">
    <text evidence="1">The sequence shown here is derived from an EMBL/GenBank/DDBJ whole genome shotgun (WGS) entry which is preliminary data.</text>
</comment>
<name>A0A4Y7TJK9_COPMI</name>
<evidence type="ECO:0000313" key="2">
    <source>
        <dbReference type="Proteomes" id="UP000298030"/>
    </source>
</evidence>
<keyword evidence="2" id="KW-1185">Reference proteome</keyword>
<reference evidence="1 2" key="1">
    <citation type="journal article" date="2019" name="Nat. Ecol. Evol.">
        <title>Megaphylogeny resolves global patterns of mushroom evolution.</title>
        <authorList>
            <person name="Varga T."/>
            <person name="Krizsan K."/>
            <person name="Foldi C."/>
            <person name="Dima B."/>
            <person name="Sanchez-Garcia M."/>
            <person name="Sanchez-Ramirez S."/>
            <person name="Szollosi G.J."/>
            <person name="Szarkandi J.G."/>
            <person name="Papp V."/>
            <person name="Albert L."/>
            <person name="Andreopoulos W."/>
            <person name="Angelini C."/>
            <person name="Antonin V."/>
            <person name="Barry K.W."/>
            <person name="Bougher N.L."/>
            <person name="Buchanan P."/>
            <person name="Buyck B."/>
            <person name="Bense V."/>
            <person name="Catcheside P."/>
            <person name="Chovatia M."/>
            <person name="Cooper J."/>
            <person name="Damon W."/>
            <person name="Desjardin D."/>
            <person name="Finy P."/>
            <person name="Geml J."/>
            <person name="Haridas S."/>
            <person name="Hughes K."/>
            <person name="Justo A."/>
            <person name="Karasinski D."/>
            <person name="Kautmanova I."/>
            <person name="Kiss B."/>
            <person name="Kocsube S."/>
            <person name="Kotiranta H."/>
            <person name="LaButti K.M."/>
            <person name="Lechner B.E."/>
            <person name="Liimatainen K."/>
            <person name="Lipzen A."/>
            <person name="Lukacs Z."/>
            <person name="Mihaltcheva S."/>
            <person name="Morgado L.N."/>
            <person name="Niskanen T."/>
            <person name="Noordeloos M.E."/>
            <person name="Ohm R.A."/>
            <person name="Ortiz-Santana B."/>
            <person name="Ovrebo C."/>
            <person name="Racz N."/>
            <person name="Riley R."/>
            <person name="Savchenko A."/>
            <person name="Shiryaev A."/>
            <person name="Soop K."/>
            <person name="Spirin V."/>
            <person name="Szebenyi C."/>
            <person name="Tomsovsky M."/>
            <person name="Tulloss R.E."/>
            <person name="Uehling J."/>
            <person name="Grigoriev I.V."/>
            <person name="Vagvolgyi C."/>
            <person name="Papp T."/>
            <person name="Martin F.M."/>
            <person name="Miettinen O."/>
            <person name="Hibbett D.S."/>
            <person name="Nagy L.G."/>
        </authorList>
    </citation>
    <scope>NUCLEOTIDE SEQUENCE [LARGE SCALE GENOMIC DNA]</scope>
    <source>
        <strain evidence="1 2">FP101781</strain>
    </source>
</reference>
<accession>A0A4Y7TJK9</accession>